<comment type="subcellular location">
    <subcellularLocation>
        <location evidence="1">Cell membrane</location>
        <topology evidence="1">Multi-pass membrane protein</topology>
    </subcellularLocation>
</comment>
<gene>
    <name evidence="10" type="ORF">H9649_01685</name>
</gene>
<keyword evidence="6 7" id="KW-0472">Membrane</keyword>
<name>A0ABR8U5F1_9BACL</name>
<dbReference type="InterPro" id="IPR023090">
    <property type="entry name" value="UPF0702_alpha/beta_dom_sf"/>
</dbReference>
<feature type="domain" description="YetF C-terminal" evidence="8">
    <location>
        <begin position="82"/>
        <end position="214"/>
    </location>
</feature>
<dbReference type="Gene3D" id="3.30.240.20">
    <property type="entry name" value="bsu07140 like domains"/>
    <property type="match status" value="2"/>
</dbReference>
<comment type="caution">
    <text evidence="10">The sequence shown here is derived from an EMBL/GenBank/DDBJ whole genome shotgun (WGS) entry which is preliminary data.</text>
</comment>
<evidence type="ECO:0000256" key="1">
    <source>
        <dbReference type="ARBA" id="ARBA00004651"/>
    </source>
</evidence>
<evidence type="ECO:0000256" key="3">
    <source>
        <dbReference type="ARBA" id="ARBA00022475"/>
    </source>
</evidence>
<dbReference type="PANTHER" id="PTHR34582">
    <property type="entry name" value="UPF0702 TRANSMEMBRANE PROTEIN YCAP"/>
    <property type="match status" value="1"/>
</dbReference>
<dbReference type="PANTHER" id="PTHR34582:SF5">
    <property type="entry name" value="UPF0702 TRANSMEMBRANE PROTEIN YETF"/>
    <property type="match status" value="1"/>
</dbReference>
<feature type="transmembrane region" description="Helical" evidence="7">
    <location>
        <begin position="58"/>
        <end position="80"/>
    </location>
</feature>
<feature type="transmembrane region" description="Helical" evidence="7">
    <location>
        <begin position="6"/>
        <end position="24"/>
    </location>
</feature>
<accession>A0ABR8U5F1</accession>
<evidence type="ECO:0000256" key="2">
    <source>
        <dbReference type="ARBA" id="ARBA00006448"/>
    </source>
</evidence>
<comment type="similarity">
    <text evidence="2">Belongs to the UPF0702 family.</text>
</comment>
<dbReference type="Pfam" id="PF04239">
    <property type="entry name" value="DUF421"/>
    <property type="match status" value="1"/>
</dbReference>
<dbReference type="Proteomes" id="UP000626786">
    <property type="component" value="Unassembled WGS sequence"/>
</dbReference>
<evidence type="ECO:0000313" key="11">
    <source>
        <dbReference type="Proteomes" id="UP000626786"/>
    </source>
</evidence>
<keyword evidence="5 7" id="KW-1133">Transmembrane helix</keyword>
<protein>
    <submittedName>
        <fullName evidence="10">DUF421 domain-containing protein</fullName>
    </submittedName>
</protein>
<dbReference type="RefSeq" id="WP_191692907.1">
    <property type="nucleotide sequence ID" value="NZ_JACSQN010000001.1"/>
</dbReference>
<feature type="domain" description="YetF-like N-terminal transmembrane" evidence="9">
    <location>
        <begin position="4"/>
        <end position="76"/>
    </location>
</feature>
<evidence type="ECO:0000259" key="8">
    <source>
        <dbReference type="Pfam" id="PF04239"/>
    </source>
</evidence>
<dbReference type="EMBL" id="JACSQN010000001">
    <property type="protein sequence ID" value="MBD7983277.1"/>
    <property type="molecule type" value="Genomic_DNA"/>
</dbReference>
<evidence type="ECO:0000256" key="4">
    <source>
        <dbReference type="ARBA" id="ARBA00022692"/>
    </source>
</evidence>
<dbReference type="Pfam" id="PF20730">
    <property type="entry name" value="YetF_N"/>
    <property type="match status" value="1"/>
</dbReference>
<dbReference type="InterPro" id="IPR007353">
    <property type="entry name" value="DUF421"/>
</dbReference>
<evidence type="ECO:0000313" key="10">
    <source>
        <dbReference type="EMBL" id="MBD7983277.1"/>
    </source>
</evidence>
<dbReference type="InterPro" id="IPR048454">
    <property type="entry name" value="YetF_N"/>
</dbReference>
<sequence>MEYLMNGIKLLIGLIAFMIVLRLLGKKHLSEMTPYDIVYLIMFGGILEESLYDSKISVWMFLFSLAVWVLAIFCIEKLVYRFDLLRVVIKGEADQIISDGLINEKLFKKNQLEMEQLRTMLRQQGIFSLREVRDMYIEPGGQISINTYAKYKAVQNGDLNIDKEEEEPSVLLIDEGEIKQEVLHAIRKTEAWLLKELSALGYDSYKEIIYCEWSETEGFFVKGYEDTLYEDSNKPS</sequence>
<keyword evidence="4 7" id="KW-0812">Transmembrane</keyword>
<evidence type="ECO:0000256" key="6">
    <source>
        <dbReference type="ARBA" id="ARBA00023136"/>
    </source>
</evidence>
<keyword evidence="3" id="KW-1003">Cell membrane</keyword>
<reference evidence="10 11" key="1">
    <citation type="submission" date="2020-08" db="EMBL/GenBank/DDBJ databases">
        <title>A Genomic Blueprint of the Chicken Gut Microbiome.</title>
        <authorList>
            <person name="Gilroy R."/>
            <person name="Ravi A."/>
            <person name="Getino M."/>
            <person name="Pursley I."/>
            <person name="Horton D.L."/>
            <person name="Alikhan N.-F."/>
            <person name="Baker D."/>
            <person name="Gharbi K."/>
            <person name="Hall N."/>
            <person name="Watson M."/>
            <person name="Adriaenssens E.M."/>
            <person name="Foster-Nyarko E."/>
            <person name="Jarju S."/>
            <person name="Secka A."/>
            <person name="Antonio M."/>
            <person name="Oren A."/>
            <person name="Chaudhuri R."/>
            <person name="La Ragione R.M."/>
            <person name="Hildebrand F."/>
            <person name="Pallen M.J."/>
        </authorList>
    </citation>
    <scope>NUCLEOTIDE SEQUENCE [LARGE SCALE GENOMIC DNA]</scope>
    <source>
        <strain evidence="10 11">Sa2YVA2</strain>
    </source>
</reference>
<evidence type="ECO:0000256" key="7">
    <source>
        <dbReference type="SAM" id="Phobius"/>
    </source>
</evidence>
<evidence type="ECO:0000259" key="9">
    <source>
        <dbReference type="Pfam" id="PF20730"/>
    </source>
</evidence>
<keyword evidence="11" id="KW-1185">Reference proteome</keyword>
<organism evidence="10 11">
    <name type="scientific">Sporosarcina quadrami</name>
    <dbReference type="NCBI Taxonomy" id="2762234"/>
    <lineage>
        <taxon>Bacteria</taxon>
        <taxon>Bacillati</taxon>
        <taxon>Bacillota</taxon>
        <taxon>Bacilli</taxon>
        <taxon>Bacillales</taxon>
        <taxon>Caryophanaceae</taxon>
        <taxon>Sporosarcina</taxon>
    </lineage>
</organism>
<proteinExistence type="inferred from homology"/>
<evidence type="ECO:0000256" key="5">
    <source>
        <dbReference type="ARBA" id="ARBA00022989"/>
    </source>
</evidence>